<dbReference type="AlphaFoldDB" id="A0AAD2AP54"/>
<dbReference type="SUPFAM" id="SSF47226">
    <property type="entry name" value="Histidine-containing phosphotransfer domain, HPT domain"/>
    <property type="match status" value="1"/>
</dbReference>
<dbReference type="InterPro" id="IPR008207">
    <property type="entry name" value="Sig_transdc_His_kin_Hpt_dom"/>
</dbReference>
<dbReference type="Proteomes" id="UP001190452">
    <property type="component" value="Unassembled WGS sequence"/>
</dbReference>
<dbReference type="CDD" id="cd00088">
    <property type="entry name" value="HPT"/>
    <property type="match status" value="1"/>
</dbReference>
<evidence type="ECO:0000256" key="2">
    <source>
        <dbReference type="PROSITE-ProRule" id="PRU00110"/>
    </source>
</evidence>
<dbReference type="Proteomes" id="UP001190002">
    <property type="component" value="Unassembled WGS sequence"/>
</dbReference>
<dbReference type="Gene3D" id="1.20.120.160">
    <property type="entry name" value="HPT domain"/>
    <property type="match status" value="1"/>
</dbReference>
<proteinExistence type="predicted"/>
<evidence type="ECO:0000313" key="6">
    <source>
        <dbReference type="Proteomes" id="UP001190002"/>
    </source>
</evidence>
<gene>
    <name evidence="5" type="ORF">R77569_02262</name>
    <name evidence="4" type="ORF">R77591_02232</name>
</gene>
<dbReference type="RefSeq" id="WP_082844568.1">
    <property type="nucleotide sequence ID" value="NZ_CATVWW010000009.1"/>
</dbReference>
<keyword evidence="7" id="KW-1185">Reference proteome</keyword>
<accession>A0AAD2AP54</accession>
<keyword evidence="1" id="KW-0902">Two-component regulatory system</keyword>
<dbReference type="InterPro" id="IPR036641">
    <property type="entry name" value="HPT_dom_sf"/>
</dbReference>
<dbReference type="PROSITE" id="PS50894">
    <property type="entry name" value="HPT"/>
    <property type="match status" value="1"/>
</dbReference>
<keyword evidence="2" id="KW-0597">Phosphoprotein</keyword>
<dbReference type="Pfam" id="PF01627">
    <property type="entry name" value="Hpt"/>
    <property type="match status" value="1"/>
</dbReference>
<evidence type="ECO:0000313" key="4">
    <source>
        <dbReference type="EMBL" id="CAJ0683248.1"/>
    </source>
</evidence>
<sequence length="138" mass="14697">MQPTASTPADIAARLPAQVIAALTELFGNDLQQWRFIIDLFSDTVEQDLSNLEKAIRGGEDAHIIEAAHRIVGSARMLGHLSIGDAARAIERTAQGVGPHHERTAAMHAGLAALRGLVDQFRQAARDCGWPDAPAASA</sequence>
<name>A0AAD2AP54_9RALS</name>
<dbReference type="EMBL" id="CAUDKV010000008">
    <property type="protein sequence ID" value="CAJ0870532.1"/>
    <property type="molecule type" value="Genomic_DNA"/>
</dbReference>
<organism evidence="4 6">
    <name type="scientific">Ralstonia mannitolilytica</name>
    <dbReference type="NCBI Taxonomy" id="105219"/>
    <lineage>
        <taxon>Bacteria</taxon>
        <taxon>Pseudomonadati</taxon>
        <taxon>Pseudomonadota</taxon>
        <taxon>Betaproteobacteria</taxon>
        <taxon>Burkholderiales</taxon>
        <taxon>Burkholderiaceae</taxon>
        <taxon>Ralstonia</taxon>
    </lineage>
</organism>
<dbReference type="EMBL" id="CATVXE010000008">
    <property type="protein sequence ID" value="CAJ0683248.1"/>
    <property type="molecule type" value="Genomic_DNA"/>
</dbReference>
<comment type="caution">
    <text evidence="4">The sequence shown here is derived from an EMBL/GenBank/DDBJ whole genome shotgun (WGS) entry which is preliminary data.</text>
</comment>
<evidence type="ECO:0000313" key="5">
    <source>
        <dbReference type="EMBL" id="CAJ0870532.1"/>
    </source>
</evidence>
<feature type="domain" description="HPt" evidence="3">
    <location>
        <begin position="30"/>
        <end position="124"/>
    </location>
</feature>
<protein>
    <recommendedName>
        <fullName evidence="3">HPt domain-containing protein</fullName>
    </recommendedName>
</protein>
<reference evidence="4 7" key="1">
    <citation type="submission" date="2023-07" db="EMBL/GenBank/DDBJ databases">
        <authorList>
            <person name="Peeters C."/>
        </authorList>
    </citation>
    <scope>NUCLEOTIDE SEQUENCE</scope>
    <source>
        <strain evidence="5 7">R-77569</strain>
        <strain evidence="4">R-77591</strain>
    </source>
</reference>
<feature type="modified residue" description="Phosphohistidine" evidence="2">
    <location>
        <position position="69"/>
    </location>
</feature>
<dbReference type="GO" id="GO:0004672">
    <property type="term" value="F:protein kinase activity"/>
    <property type="evidence" value="ECO:0007669"/>
    <property type="project" value="UniProtKB-ARBA"/>
</dbReference>
<evidence type="ECO:0000259" key="3">
    <source>
        <dbReference type="PROSITE" id="PS50894"/>
    </source>
</evidence>
<evidence type="ECO:0000256" key="1">
    <source>
        <dbReference type="ARBA" id="ARBA00023012"/>
    </source>
</evidence>
<evidence type="ECO:0000313" key="7">
    <source>
        <dbReference type="Proteomes" id="UP001190452"/>
    </source>
</evidence>
<dbReference type="GO" id="GO:0000160">
    <property type="term" value="P:phosphorelay signal transduction system"/>
    <property type="evidence" value="ECO:0007669"/>
    <property type="project" value="UniProtKB-KW"/>
</dbReference>